<feature type="compositionally biased region" description="Basic residues" evidence="1">
    <location>
        <begin position="54"/>
        <end position="75"/>
    </location>
</feature>
<evidence type="ECO:0000256" key="1">
    <source>
        <dbReference type="SAM" id="MobiDB-lite"/>
    </source>
</evidence>
<feature type="region of interest" description="Disordered" evidence="1">
    <location>
        <begin position="26"/>
        <end position="190"/>
    </location>
</feature>
<evidence type="ECO:0000313" key="3">
    <source>
        <dbReference type="Proteomes" id="UP000275385"/>
    </source>
</evidence>
<feature type="compositionally biased region" description="Low complexity" evidence="1">
    <location>
        <begin position="304"/>
        <end position="324"/>
    </location>
</feature>
<dbReference type="Proteomes" id="UP000275385">
    <property type="component" value="Unassembled WGS sequence"/>
</dbReference>
<feature type="compositionally biased region" description="Polar residues" evidence="1">
    <location>
        <begin position="127"/>
        <end position="148"/>
    </location>
</feature>
<feature type="compositionally biased region" description="Basic and acidic residues" evidence="1">
    <location>
        <begin position="351"/>
        <end position="361"/>
    </location>
</feature>
<dbReference type="EMBL" id="QVQW01000033">
    <property type="protein sequence ID" value="RKU44236.1"/>
    <property type="molecule type" value="Genomic_DNA"/>
</dbReference>
<protein>
    <submittedName>
        <fullName evidence="2">Uncharacterized protein</fullName>
    </submittedName>
</protein>
<feature type="compositionally biased region" description="Basic residues" evidence="1">
    <location>
        <begin position="152"/>
        <end position="172"/>
    </location>
</feature>
<reference evidence="2 3" key="1">
    <citation type="submission" date="2018-08" db="EMBL/GenBank/DDBJ databases">
        <title>Draft genome of the lignicolous fungus Coniochaeta pulveracea.</title>
        <authorList>
            <person name="Borstlap C.J."/>
            <person name="De Witt R.N."/>
            <person name="Botha A."/>
            <person name="Volschenk H."/>
        </authorList>
    </citation>
    <scope>NUCLEOTIDE SEQUENCE [LARGE SCALE GENOMIC DNA]</scope>
    <source>
        <strain evidence="2 3">CAB683</strain>
    </source>
</reference>
<keyword evidence="3" id="KW-1185">Reference proteome</keyword>
<evidence type="ECO:0000313" key="2">
    <source>
        <dbReference type="EMBL" id="RKU44236.1"/>
    </source>
</evidence>
<feature type="compositionally biased region" description="Low complexity" evidence="1">
    <location>
        <begin position="385"/>
        <end position="400"/>
    </location>
</feature>
<accession>A0A420Y8L2</accession>
<feature type="compositionally biased region" description="Basic residues" evidence="1">
    <location>
        <begin position="101"/>
        <end position="112"/>
    </location>
</feature>
<feature type="region of interest" description="Disordered" evidence="1">
    <location>
        <begin position="242"/>
        <end position="412"/>
    </location>
</feature>
<comment type="caution">
    <text evidence="2">The sequence shown here is derived from an EMBL/GenBank/DDBJ whole genome shotgun (WGS) entry which is preliminary data.</text>
</comment>
<organism evidence="2 3">
    <name type="scientific">Coniochaeta pulveracea</name>
    <dbReference type="NCBI Taxonomy" id="177199"/>
    <lineage>
        <taxon>Eukaryota</taxon>
        <taxon>Fungi</taxon>
        <taxon>Dikarya</taxon>
        <taxon>Ascomycota</taxon>
        <taxon>Pezizomycotina</taxon>
        <taxon>Sordariomycetes</taxon>
        <taxon>Sordariomycetidae</taxon>
        <taxon>Coniochaetales</taxon>
        <taxon>Coniochaetaceae</taxon>
        <taxon>Coniochaeta</taxon>
    </lineage>
</organism>
<name>A0A420Y8L2_9PEZI</name>
<dbReference type="AlphaFoldDB" id="A0A420Y8L2"/>
<sequence>MPPKRKLPGPSAAEVDDAAADFKQFQARVPDKPHTTIGSAPTPVAAQGSSSGATKKKPAARKAPAKKATARKAPGKKTVPTLQADNSDPEAEFQPSSSPKGKGKAPAKAKGKRTADEAGLDAAEPVDNNSRANNGTANKKSAPSSSQAKGKAANKPRPQAKPRAPSAKRRKTGTTATATKEIPGSGTQTDPTILYFVFTTTFYPEKSVDRAEAVALHYTQRGPIPQGVMDAFIYGEKLGKPWASKNRKYPFGDEEPENNEETASQNEAKRRKIIREGKRPERASGMAVNADLAPTPAANTPDGSSPDPNNLGSSSPSSSEVSSNTKATSKRKHHDDDEAEVSPPSTKKRRCLSEHNLRELLMETGIGPESARIPNQLKKKPDEFSSSSSSSSSPSSGPISSPSPPYVPSLGSDELQVQGVPLLSRLKIERECVVFDTLDSANLYAMDEMLALAKPPKKARPEEKITYQRDIVEFLEEQYRRCVEDAEPDEFGDRTVTLELEPNVCHYRWKFFSAEVKVMRMVLPNGSVFEGSIQDIPVRAKKRGFPLVKDPIAKVLVA</sequence>
<proteinExistence type="predicted"/>
<gene>
    <name evidence="2" type="ORF">DL546_006042</name>
</gene>